<dbReference type="EMBL" id="CP013659">
    <property type="protein sequence ID" value="ALS76440.2"/>
    <property type="molecule type" value="Genomic_DNA"/>
</dbReference>
<gene>
    <name evidence="2" type="ORF">AUC31_15075</name>
</gene>
<dbReference type="AlphaFoldDB" id="A0A0U2XV00"/>
<dbReference type="SUPFAM" id="SSF51658">
    <property type="entry name" value="Xylose isomerase-like"/>
    <property type="match status" value="1"/>
</dbReference>
<dbReference type="STRING" id="200991.AUC31_15075"/>
<dbReference type="Pfam" id="PF01261">
    <property type="entry name" value="AP_endonuc_2"/>
    <property type="match status" value="1"/>
</dbReference>
<dbReference type="InterPro" id="IPR050312">
    <property type="entry name" value="IolE/XylAMocC-like"/>
</dbReference>
<protein>
    <recommendedName>
        <fullName evidence="1">Xylose isomerase-like TIM barrel domain-containing protein</fullName>
    </recommendedName>
</protein>
<dbReference type="Gene3D" id="3.20.20.150">
    <property type="entry name" value="Divalent-metal-dependent TIM barrel enzymes"/>
    <property type="match status" value="1"/>
</dbReference>
<dbReference type="PANTHER" id="PTHR12110:SF41">
    <property type="entry name" value="INOSOSE DEHYDRATASE"/>
    <property type="match status" value="1"/>
</dbReference>
<evidence type="ECO:0000313" key="3">
    <source>
        <dbReference type="Proteomes" id="UP000067683"/>
    </source>
</evidence>
<dbReference type="Proteomes" id="UP000067683">
    <property type="component" value="Chromosome"/>
</dbReference>
<sequence>MNFLIRFGCHGSTWELDYDKETDYLSSITETVDVAGFESIDIQVSLLGRFKNSPLALKKELESRNLKLAALTIPFSWKELQESEEEKAKANYYIDYVQNFKGAILNIAPRVLENKNQLSEKQDNIINCANNLAKRALIQGVDCSFHPSSPENAPFRSPEDYQRLFEGLNSAYIGYTPDAGHIMMGGMNVLNTFEKYREWIKHVHFKDASSNMEWKKMGTGEIQFVEIVKYLKATHYSGWIMMEEETDESSNNPAQAINDISKYIKRNLIPLL</sequence>
<proteinExistence type="predicted"/>
<evidence type="ECO:0000313" key="2">
    <source>
        <dbReference type="EMBL" id="ALS76440.2"/>
    </source>
</evidence>
<dbReference type="InterPro" id="IPR013022">
    <property type="entry name" value="Xyl_isomerase-like_TIM-brl"/>
</dbReference>
<feature type="domain" description="Xylose isomerase-like TIM barrel" evidence="1">
    <location>
        <begin position="35"/>
        <end position="263"/>
    </location>
</feature>
<dbReference type="PANTHER" id="PTHR12110">
    <property type="entry name" value="HYDROXYPYRUVATE ISOMERASE"/>
    <property type="match status" value="1"/>
</dbReference>
<keyword evidence="3" id="KW-1185">Reference proteome</keyword>
<dbReference type="OrthoDB" id="9779184at2"/>
<accession>A0A0U2XV00</accession>
<organism evidence="2 3">
    <name type="scientific">Planococcus rifietoensis</name>
    <dbReference type="NCBI Taxonomy" id="200991"/>
    <lineage>
        <taxon>Bacteria</taxon>
        <taxon>Bacillati</taxon>
        <taxon>Bacillota</taxon>
        <taxon>Bacilli</taxon>
        <taxon>Bacillales</taxon>
        <taxon>Caryophanaceae</taxon>
        <taxon>Planococcus</taxon>
    </lineage>
</organism>
<name>A0A0U2XV00_9BACL</name>
<reference evidence="2" key="1">
    <citation type="submission" date="2016-01" db="EMBL/GenBank/DDBJ databases">
        <title>Complete genome of Planococcus rifietoensis type strain M8.</title>
        <authorList>
            <person name="See-Too W.S."/>
        </authorList>
    </citation>
    <scope>NUCLEOTIDE SEQUENCE [LARGE SCALE GENOMIC DNA]</scope>
    <source>
        <strain evidence="2">M8</strain>
    </source>
</reference>
<dbReference type="KEGG" id="prt:AUC31_15075"/>
<dbReference type="InterPro" id="IPR036237">
    <property type="entry name" value="Xyl_isomerase-like_sf"/>
</dbReference>
<evidence type="ECO:0000259" key="1">
    <source>
        <dbReference type="Pfam" id="PF01261"/>
    </source>
</evidence>